<dbReference type="Proteomes" id="UP000247099">
    <property type="component" value="Unassembled WGS sequence"/>
</dbReference>
<dbReference type="OrthoDB" id="2043123at2"/>
<gene>
    <name evidence="4" type="ORF">DDZ13_07925</name>
</gene>
<dbReference type="GO" id="GO:0003856">
    <property type="term" value="F:3-dehydroquinate synthase activity"/>
    <property type="evidence" value="ECO:0007669"/>
    <property type="project" value="InterPro"/>
</dbReference>
<dbReference type="InterPro" id="IPR002812">
    <property type="entry name" value="DHQS"/>
</dbReference>
<dbReference type="GO" id="GO:0008652">
    <property type="term" value="P:amino acid biosynthetic process"/>
    <property type="evidence" value="ECO:0007669"/>
    <property type="project" value="UniProtKB-KW"/>
</dbReference>
<accession>A0A317ZJN6</accession>
<dbReference type="PANTHER" id="PTHR33563:SF1">
    <property type="entry name" value="3-DEHYDROQUINATE SYNTHASE"/>
    <property type="match status" value="1"/>
</dbReference>
<dbReference type="Pfam" id="PF26558">
    <property type="entry name" value="DHQS_2nd"/>
    <property type="match status" value="1"/>
</dbReference>
<evidence type="ECO:0000313" key="4">
    <source>
        <dbReference type="EMBL" id="PXA04447.1"/>
    </source>
</evidence>
<feature type="domain" description="3-dehydroquinate synthase C-terminal" evidence="3">
    <location>
        <begin position="9"/>
        <end position="182"/>
    </location>
</feature>
<comment type="caution">
    <text evidence="4">The sequence shown here is derived from an EMBL/GenBank/DDBJ whole genome shotgun (WGS) entry which is preliminary data.</text>
</comment>
<evidence type="ECO:0000259" key="3">
    <source>
        <dbReference type="Pfam" id="PF26558"/>
    </source>
</evidence>
<dbReference type="EMBL" id="QHJQ01000004">
    <property type="protein sequence ID" value="PXA04447.1"/>
    <property type="molecule type" value="Genomic_DNA"/>
</dbReference>
<dbReference type="InParanoid" id="A0A317ZJN6"/>
<protein>
    <submittedName>
        <fullName evidence="4">3-dehydroquinate synthase</fullName>
    </submittedName>
</protein>
<sequence length="183" mass="20345">MSSRLQFCEVEAVETIGEGTRVCLDLADRLEPEEGLLLGDTGHGYLLVLSENQSSETYPPRPFRVNCGAIHHYLLGENEKTRYLSDLTPEMSVMVVHAGSGAQRMVPIGRIKIEKRPLLRIIARYAGKRISATLQQADSVRLMRQAGEVVDVKSVQPGDSVCFLSDQPGRHLGERIEEDIQET</sequence>
<keyword evidence="5" id="KW-1185">Reference proteome</keyword>
<dbReference type="GO" id="GO:0016491">
    <property type="term" value="F:oxidoreductase activity"/>
    <property type="evidence" value="ECO:0007669"/>
    <property type="project" value="InterPro"/>
</dbReference>
<dbReference type="GO" id="GO:0009073">
    <property type="term" value="P:aromatic amino acid family biosynthetic process"/>
    <property type="evidence" value="ECO:0007669"/>
    <property type="project" value="UniProtKB-KW"/>
</dbReference>
<dbReference type="AlphaFoldDB" id="A0A317ZJN6"/>
<proteinExistence type="predicted"/>
<name>A0A317ZJN6_9BACT</name>
<organism evidence="4 5">
    <name type="scientific">Coraliomargarita sinensis</name>
    <dbReference type="NCBI Taxonomy" id="2174842"/>
    <lineage>
        <taxon>Bacteria</taxon>
        <taxon>Pseudomonadati</taxon>
        <taxon>Verrucomicrobiota</taxon>
        <taxon>Opitutia</taxon>
        <taxon>Puniceicoccales</taxon>
        <taxon>Coraliomargaritaceae</taxon>
        <taxon>Coraliomargarita</taxon>
    </lineage>
</organism>
<keyword evidence="2" id="KW-0057">Aromatic amino acid biosynthesis</keyword>
<dbReference type="InterPro" id="IPR056179">
    <property type="entry name" value="DHQS_C"/>
</dbReference>
<evidence type="ECO:0000256" key="1">
    <source>
        <dbReference type="ARBA" id="ARBA00022605"/>
    </source>
</evidence>
<keyword evidence="1" id="KW-0028">Amino-acid biosynthesis</keyword>
<evidence type="ECO:0000313" key="5">
    <source>
        <dbReference type="Proteomes" id="UP000247099"/>
    </source>
</evidence>
<dbReference type="PANTHER" id="PTHR33563">
    <property type="match status" value="1"/>
</dbReference>
<evidence type="ECO:0000256" key="2">
    <source>
        <dbReference type="ARBA" id="ARBA00023141"/>
    </source>
</evidence>
<reference evidence="4 5" key="1">
    <citation type="submission" date="2018-05" db="EMBL/GenBank/DDBJ databases">
        <title>Coraliomargarita sinensis sp. nov., isolated from a marine solar saltern.</title>
        <authorList>
            <person name="Zhou L.Y."/>
        </authorList>
    </citation>
    <scope>NUCLEOTIDE SEQUENCE [LARGE SCALE GENOMIC DNA]</scope>
    <source>
        <strain evidence="4 5">WN38</strain>
    </source>
</reference>
<dbReference type="RefSeq" id="WP_110130897.1">
    <property type="nucleotide sequence ID" value="NZ_QHJQ01000004.1"/>
</dbReference>